<protein>
    <recommendedName>
        <fullName evidence="4">Phospholipase A2 domain-containing protein</fullName>
    </recommendedName>
</protein>
<organism evidence="2 3">
    <name type="scientific">Acanthamoeba castellanii (strain ATCC 30010 / Neff)</name>
    <dbReference type="NCBI Taxonomy" id="1257118"/>
    <lineage>
        <taxon>Eukaryota</taxon>
        <taxon>Amoebozoa</taxon>
        <taxon>Discosea</taxon>
        <taxon>Longamoebia</taxon>
        <taxon>Centramoebida</taxon>
        <taxon>Acanthamoebidae</taxon>
        <taxon>Acanthamoeba</taxon>
    </lineage>
</organism>
<evidence type="ECO:0008006" key="4">
    <source>
        <dbReference type="Google" id="ProtNLM"/>
    </source>
</evidence>
<dbReference type="AlphaFoldDB" id="L8GUB7"/>
<accession>L8GUB7</accession>
<name>L8GUB7_ACACF</name>
<evidence type="ECO:0000313" key="3">
    <source>
        <dbReference type="Proteomes" id="UP000011083"/>
    </source>
</evidence>
<dbReference type="VEuPathDB" id="AmoebaDB:ACA1_378140"/>
<dbReference type="RefSeq" id="XP_004337709.1">
    <property type="nucleotide sequence ID" value="XM_004337661.1"/>
</dbReference>
<proteinExistence type="predicted"/>
<feature type="signal peptide" evidence="1">
    <location>
        <begin position="1"/>
        <end position="18"/>
    </location>
</feature>
<keyword evidence="1" id="KW-0732">Signal</keyword>
<evidence type="ECO:0000313" key="2">
    <source>
        <dbReference type="EMBL" id="ELR15696.1"/>
    </source>
</evidence>
<evidence type="ECO:0000256" key="1">
    <source>
        <dbReference type="SAM" id="SignalP"/>
    </source>
</evidence>
<dbReference type="KEGG" id="acan:ACA1_378140"/>
<gene>
    <name evidence="2" type="ORF">ACA1_378140</name>
</gene>
<dbReference type="EMBL" id="KB008025">
    <property type="protein sequence ID" value="ELR15696.1"/>
    <property type="molecule type" value="Genomic_DNA"/>
</dbReference>
<reference evidence="2 3" key="1">
    <citation type="journal article" date="2013" name="Genome Biol.">
        <title>Genome of Acanthamoeba castellanii highlights extensive lateral gene transfer and early evolution of tyrosine kinase signaling.</title>
        <authorList>
            <person name="Clarke M."/>
            <person name="Lohan A.J."/>
            <person name="Liu B."/>
            <person name="Lagkouvardos I."/>
            <person name="Roy S."/>
            <person name="Zafar N."/>
            <person name="Bertelli C."/>
            <person name="Schilde C."/>
            <person name="Kianianmomeni A."/>
            <person name="Burglin T.R."/>
            <person name="Frech C."/>
            <person name="Turcotte B."/>
            <person name="Kopec K.O."/>
            <person name="Synnott J.M."/>
            <person name="Choo C."/>
            <person name="Paponov I."/>
            <person name="Finkler A."/>
            <person name="Soon Heng Tan C."/>
            <person name="Hutchins A.P."/>
            <person name="Weinmeier T."/>
            <person name="Rattei T."/>
            <person name="Chu J.S."/>
            <person name="Gimenez G."/>
            <person name="Irimia M."/>
            <person name="Rigden D.J."/>
            <person name="Fitzpatrick D.A."/>
            <person name="Lorenzo-Morales J."/>
            <person name="Bateman A."/>
            <person name="Chiu C.H."/>
            <person name="Tang P."/>
            <person name="Hegemann P."/>
            <person name="Fromm H."/>
            <person name="Raoult D."/>
            <person name="Greub G."/>
            <person name="Miranda-Saavedra D."/>
            <person name="Chen N."/>
            <person name="Nash P."/>
            <person name="Ginger M.L."/>
            <person name="Horn M."/>
            <person name="Schaap P."/>
            <person name="Caler L."/>
            <person name="Loftus B."/>
        </authorList>
    </citation>
    <scope>NUCLEOTIDE SEQUENCE [LARGE SCALE GENOMIC DNA]</scope>
    <source>
        <strain evidence="2 3">Neff</strain>
    </source>
</reference>
<keyword evidence="3" id="KW-1185">Reference proteome</keyword>
<dbReference type="Proteomes" id="UP000011083">
    <property type="component" value="Unassembled WGS sequence"/>
</dbReference>
<feature type="chain" id="PRO_5003990413" description="Phospholipase A2 domain-containing protein" evidence="1">
    <location>
        <begin position="19"/>
        <end position="259"/>
    </location>
</feature>
<dbReference type="GeneID" id="14916373"/>
<sequence length="259" mass="28060">MMLVALAYCGALVPLAHAQIYETVCRDANCTDVALGPLALIPQCYRTQQGSIRLSINESDRNRLDLCFYAADDCPPLDGTAAATNGGGGNVSAAAAAASSCHSFVNGQTCDCPFLRGMNSSLYVRFSWDADNIKLLQDLIEIMPSYQRSKRQILNNFFGLAEFGNWCGSGHGGTRDCCNGQKCSQCNYNQGLTTSCLRQCPARDQLDMACAVHDFCTTNYDYERILPAGSDFSCSALFGTLQGDYCACDCQLLLVRTCL</sequence>